<dbReference type="Pfam" id="PF13561">
    <property type="entry name" value="adh_short_C2"/>
    <property type="match status" value="1"/>
</dbReference>
<dbReference type="OrthoDB" id="4481821at2"/>
<dbReference type="AlphaFoldDB" id="A0A3E0VST2"/>
<dbReference type="SUPFAM" id="SSF51735">
    <property type="entry name" value="NAD(P)-binding Rossmann-fold domains"/>
    <property type="match status" value="1"/>
</dbReference>
<dbReference type="PANTHER" id="PTHR24321">
    <property type="entry name" value="DEHYDROGENASES, SHORT CHAIN"/>
    <property type="match status" value="1"/>
</dbReference>
<name>A0A3E0VST2_9MICO</name>
<dbReference type="InterPro" id="IPR002347">
    <property type="entry name" value="SDR_fam"/>
</dbReference>
<dbReference type="InterPro" id="IPR020904">
    <property type="entry name" value="Sc_DH/Rdtase_CS"/>
</dbReference>
<evidence type="ECO:0000256" key="2">
    <source>
        <dbReference type="ARBA" id="ARBA00023002"/>
    </source>
</evidence>
<dbReference type="PROSITE" id="PS00061">
    <property type="entry name" value="ADH_SHORT"/>
    <property type="match status" value="1"/>
</dbReference>
<dbReference type="FunFam" id="3.40.50.720:FF:000084">
    <property type="entry name" value="Short-chain dehydrogenase reductase"/>
    <property type="match status" value="1"/>
</dbReference>
<evidence type="ECO:0000313" key="4">
    <source>
        <dbReference type="Proteomes" id="UP000256709"/>
    </source>
</evidence>
<dbReference type="PRINTS" id="PR00080">
    <property type="entry name" value="SDRFAMILY"/>
</dbReference>
<comment type="similarity">
    <text evidence="1">Belongs to the short-chain dehydrogenases/reductases (SDR) family.</text>
</comment>
<sequence>MSQFDLHGRKALVTGGAQNLGATIAKALTEAGAAVVLGDLNAEVGEATAAELRQGGANATFVHLDVTDEESWDAAMPKVIEALGGLDIVVNNAGIEVTSLLVDLDPAALRRMLDVNVIGTSLGIKNAFRAMKPGGSAGAGGAVVNIASVAALIAFPALSGYSGSKSAVDRITRVAAAESGALGYGVRVNCVYPGLIGNPMGMKLATDVVEIGLFPDVETAVGGVIGLTPLGHLGEQTDMANAVVFLSSDAAGFITGTGLAVDGGMGS</sequence>
<accession>A0A3E0VST2</accession>
<keyword evidence="2" id="KW-0560">Oxidoreductase</keyword>
<dbReference type="EMBL" id="NBXA01000020">
    <property type="protein sequence ID" value="RFA13072.1"/>
    <property type="molecule type" value="Genomic_DNA"/>
</dbReference>
<dbReference type="Gene3D" id="3.40.50.720">
    <property type="entry name" value="NAD(P)-binding Rossmann-like Domain"/>
    <property type="match status" value="1"/>
</dbReference>
<dbReference type="InterPro" id="IPR036291">
    <property type="entry name" value="NAD(P)-bd_dom_sf"/>
</dbReference>
<gene>
    <name evidence="3" type="ORF">B7R21_08870</name>
</gene>
<dbReference type="GO" id="GO:0016491">
    <property type="term" value="F:oxidoreductase activity"/>
    <property type="evidence" value="ECO:0007669"/>
    <property type="project" value="UniProtKB-KW"/>
</dbReference>
<dbReference type="Proteomes" id="UP000256709">
    <property type="component" value="Unassembled WGS sequence"/>
</dbReference>
<evidence type="ECO:0000313" key="3">
    <source>
        <dbReference type="EMBL" id="RFA13072.1"/>
    </source>
</evidence>
<dbReference type="PRINTS" id="PR00081">
    <property type="entry name" value="GDHRDH"/>
</dbReference>
<evidence type="ECO:0000256" key="1">
    <source>
        <dbReference type="ARBA" id="ARBA00006484"/>
    </source>
</evidence>
<dbReference type="PANTHER" id="PTHR24321:SF8">
    <property type="entry name" value="ESTRADIOL 17-BETA-DEHYDROGENASE 8-RELATED"/>
    <property type="match status" value="1"/>
</dbReference>
<organism evidence="3 4">
    <name type="scientific">Subtercola boreus</name>
    <dbReference type="NCBI Taxonomy" id="120213"/>
    <lineage>
        <taxon>Bacteria</taxon>
        <taxon>Bacillati</taxon>
        <taxon>Actinomycetota</taxon>
        <taxon>Actinomycetes</taxon>
        <taxon>Micrococcales</taxon>
        <taxon>Microbacteriaceae</taxon>
        <taxon>Subtercola</taxon>
    </lineage>
</organism>
<comment type="caution">
    <text evidence="3">The sequence shown here is derived from an EMBL/GenBank/DDBJ whole genome shotgun (WGS) entry which is preliminary data.</text>
</comment>
<reference evidence="3 4" key="1">
    <citation type="submission" date="2017-04" db="EMBL/GenBank/DDBJ databases">
        <title>Comparative genome analysis of Subtercola boreus.</title>
        <authorList>
            <person name="Cho Y.-J."/>
            <person name="Cho A."/>
            <person name="Kim O.-S."/>
            <person name="Lee J.-I."/>
        </authorList>
    </citation>
    <scope>NUCLEOTIDE SEQUENCE [LARGE SCALE GENOMIC DNA]</scope>
    <source>
        <strain evidence="3 4">P27444</strain>
    </source>
</reference>
<proteinExistence type="inferred from homology"/>
<protein>
    <submittedName>
        <fullName evidence="3">Oxidoreductase</fullName>
    </submittedName>
</protein>